<dbReference type="EMBL" id="CAJVCH010506769">
    <property type="protein sequence ID" value="CAG7821316.1"/>
    <property type="molecule type" value="Genomic_DNA"/>
</dbReference>
<accession>A0A8J2KWQ4</accession>
<proteinExistence type="predicted"/>
<comment type="caution">
    <text evidence="2">The sequence shown here is derived from an EMBL/GenBank/DDBJ whole genome shotgun (WGS) entry which is preliminary data.</text>
</comment>
<feature type="region of interest" description="Disordered" evidence="1">
    <location>
        <begin position="155"/>
        <end position="199"/>
    </location>
</feature>
<protein>
    <submittedName>
        <fullName evidence="2">Uncharacterized protein</fullName>
    </submittedName>
</protein>
<feature type="compositionally biased region" description="Polar residues" evidence="1">
    <location>
        <begin position="408"/>
        <end position="423"/>
    </location>
</feature>
<keyword evidence="3" id="KW-1185">Reference proteome</keyword>
<feature type="region of interest" description="Disordered" evidence="1">
    <location>
        <begin position="339"/>
        <end position="365"/>
    </location>
</feature>
<feature type="region of interest" description="Disordered" evidence="1">
    <location>
        <begin position="407"/>
        <end position="462"/>
    </location>
</feature>
<dbReference type="AlphaFoldDB" id="A0A8J2KWQ4"/>
<gene>
    <name evidence="2" type="ORF">AFUS01_LOCUS31663</name>
</gene>
<reference evidence="2" key="1">
    <citation type="submission" date="2021-06" db="EMBL/GenBank/DDBJ databases">
        <authorList>
            <person name="Hodson N. C."/>
            <person name="Mongue J. A."/>
            <person name="Jaron S. K."/>
        </authorList>
    </citation>
    <scope>NUCLEOTIDE SEQUENCE</scope>
</reference>
<evidence type="ECO:0000256" key="1">
    <source>
        <dbReference type="SAM" id="MobiDB-lite"/>
    </source>
</evidence>
<organism evidence="2 3">
    <name type="scientific">Allacma fusca</name>
    <dbReference type="NCBI Taxonomy" id="39272"/>
    <lineage>
        <taxon>Eukaryota</taxon>
        <taxon>Metazoa</taxon>
        <taxon>Ecdysozoa</taxon>
        <taxon>Arthropoda</taxon>
        <taxon>Hexapoda</taxon>
        <taxon>Collembola</taxon>
        <taxon>Symphypleona</taxon>
        <taxon>Sminthuridae</taxon>
        <taxon>Allacma</taxon>
    </lineage>
</organism>
<feature type="region of interest" description="Disordered" evidence="1">
    <location>
        <begin position="271"/>
        <end position="294"/>
    </location>
</feature>
<feature type="compositionally biased region" description="Basic and acidic residues" evidence="1">
    <location>
        <begin position="433"/>
        <end position="449"/>
    </location>
</feature>
<name>A0A8J2KWQ4_9HEXA</name>
<evidence type="ECO:0000313" key="2">
    <source>
        <dbReference type="EMBL" id="CAG7821316.1"/>
    </source>
</evidence>
<sequence>MCALKQIPCLICYQDFPGKFSFPFCSDCKGFVLKMNEINRELVKIEQEIQQIAVNVSAKILSTLGKHSGPEDGDRENIPLIDIVYTQRIKALREQIAGRYTVSVNVSVIDGPEINAALIMKTGGIRTAKISSKQQCWSSRNTRQRSRIATAKRKIEVKGTRKRKTRGETKSQGIYSDSETETTPVITKRPRGKPKCDRKENECGLNMHRVSPGNDHEISQISTATITEHSQKQQSQPSSVPWPKQWEETVYKNLLMSKGLLEMLRSSNSPEIVIDESEPDDSRSDSDVQSEFVQQPPVVFDSVLDYSSPDSDESDEFIQPMVDPSIFSYTSYMDATTSSVSSSESADEHNYTSKIPPPEAGNQGITESALEDLPFNFKENFDQLENIESLASENAFSTKDSEPISVVNCVNSGNSEPTDTNANPKDIYTAKSPTREDRAKKSKIIESNENKSASWRNSEYESMENTENTETNINEYLIWENAVFKTKEITENIELNEGEATSWVNSECQTMGRTETIEPDEYDY</sequence>
<dbReference type="Proteomes" id="UP000708208">
    <property type="component" value="Unassembled WGS sequence"/>
</dbReference>
<feature type="compositionally biased region" description="Polar residues" evidence="1">
    <location>
        <begin position="170"/>
        <end position="185"/>
    </location>
</feature>
<evidence type="ECO:0000313" key="3">
    <source>
        <dbReference type="Proteomes" id="UP000708208"/>
    </source>
</evidence>